<sequence>MSRAEGIQRGSRSHGSPTQRSSSANRSRSQTSQRASTRPSESRTRSRSSESTAATRRAATHQSSRTIRQQPTAPSPFQSRALELWIALKVFISGEIPAGLKEGKVTSAAAHQAVKRRLGVAFVLLTSLLLIAAARVVLVQTKMRGDYLVASLDQRTRISTVRAARGVIFDRNGNELALSIPSSTVFADPRDIEDFPGTARTLAVALGYTPEQEAKLLTALSAPGEKFHYIARQLDEPAAQAILGLGLKGVYSYTEPARQVEGGVAAAIIGRTDPDGLGTSGLEKQFNKSLTGLDGRLQREVSKNGGAIAGSNQTIVAPIPGDDIVLTIDKNIQFQTDSALIERVGRLNAQGGTAIVMNSRTGEIYAMSNVRRDSAGSVVMATGNFAAVEAYEPGSVAKVFSVSAALNEGTVSADTVLKVPGIVEIDNFPIRDAWPHGVIDMSVRSIVSESSNIGTMLTAQTIKTSTLHDYLSAFGFGKKTGLNYPGESRGILRDADKWRGTEKVTVSYGYGLAVTPLQMIAGVNTVANNGTYIAPKLVSATIDKSGIRREVKGSTTRPVLKPETAATMQSMLRDVVCTGTGELAQVRGMEIAGKTGTGYKVQSNGTYQTDAGGRKYFASFAGFFPASSPEVTILVSIDEPDAQSRDRFGGTAAAPVFARLVPSVMHELGIEATGAGTGCKAGAAPAGH</sequence>
<dbReference type="InterPro" id="IPR005311">
    <property type="entry name" value="PBP_dimer"/>
</dbReference>
<dbReference type="Gene3D" id="3.30.450.330">
    <property type="match status" value="1"/>
</dbReference>
<comment type="subcellular location">
    <subcellularLocation>
        <location evidence="1">Membrane</location>
    </subcellularLocation>
</comment>
<proteinExistence type="predicted"/>
<dbReference type="Gene3D" id="3.40.710.10">
    <property type="entry name" value="DD-peptidase/beta-lactamase superfamily"/>
    <property type="match status" value="1"/>
</dbReference>
<evidence type="ECO:0000259" key="6">
    <source>
        <dbReference type="Pfam" id="PF03717"/>
    </source>
</evidence>
<evidence type="ECO:0000256" key="1">
    <source>
        <dbReference type="ARBA" id="ARBA00004370"/>
    </source>
</evidence>
<keyword evidence="4" id="KW-0812">Transmembrane</keyword>
<dbReference type="GO" id="GO:0071555">
    <property type="term" value="P:cell wall organization"/>
    <property type="evidence" value="ECO:0007669"/>
    <property type="project" value="TreeGrafter"/>
</dbReference>
<dbReference type="GO" id="GO:0005886">
    <property type="term" value="C:plasma membrane"/>
    <property type="evidence" value="ECO:0007669"/>
    <property type="project" value="TreeGrafter"/>
</dbReference>
<dbReference type="GO" id="GO:0008658">
    <property type="term" value="F:penicillin binding"/>
    <property type="evidence" value="ECO:0007669"/>
    <property type="project" value="InterPro"/>
</dbReference>
<dbReference type="PANTHER" id="PTHR30627">
    <property type="entry name" value="PEPTIDOGLYCAN D,D-TRANSPEPTIDASE"/>
    <property type="match status" value="1"/>
</dbReference>
<accession>A0A6J7PCJ1</accession>
<protein>
    <submittedName>
        <fullName evidence="7">Unannotated protein</fullName>
    </submittedName>
</protein>
<dbReference type="AlphaFoldDB" id="A0A6J7PCJ1"/>
<gene>
    <name evidence="7" type="ORF">UFOPK4057_00427</name>
</gene>
<feature type="domain" description="Penicillin-binding protein transpeptidase" evidence="5">
    <location>
        <begin position="352"/>
        <end position="660"/>
    </location>
</feature>
<dbReference type="Gene3D" id="3.90.1310.10">
    <property type="entry name" value="Penicillin-binding protein 2a (Domain 2)"/>
    <property type="match status" value="1"/>
</dbReference>
<dbReference type="Pfam" id="PF00905">
    <property type="entry name" value="Transpeptidase"/>
    <property type="match status" value="1"/>
</dbReference>
<dbReference type="InterPro" id="IPR050515">
    <property type="entry name" value="Beta-lactam/transpept"/>
</dbReference>
<dbReference type="InterPro" id="IPR012338">
    <property type="entry name" value="Beta-lactam/transpept-like"/>
</dbReference>
<dbReference type="SUPFAM" id="SSF56519">
    <property type="entry name" value="Penicillin binding protein dimerisation domain"/>
    <property type="match status" value="1"/>
</dbReference>
<reference evidence="7" key="1">
    <citation type="submission" date="2020-05" db="EMBL/GenBank/DDBJ databases">
        <authorList>
            <person name="Chiriac C."/>
            <person name="Salcher M."/>
            <person name="Ghai R."/>
            <person name="Kavagutti S V."/>
        </authorList>
    </citation>
    <scope>NUCLEOTIDE SEQUENCE</scope>
</reference>
<dbReference type="InterPro" id="IPR036138">
    <property type="entry name" value="PBP_dimer_sf"/>
</dbReference>
<keyword evidence="2 4" id="KW-0472">Membrane</keyword>
<dbReference type="SUPFAM" id="SSF56601">
    <property type="entry name" value="beta-lactamase/transpeptidase-like"/>
    <property type="match status" value="1"/>
</dbReference>
<evidence type="ECO:0000256" key="3">
    <source>
        <dbReference type="SAM" id="MobiDB-lite"/>
    </source>
</evidence>
<feature type="compositionally biased region" description="Low complexity" evidence="3">
    <location>
        <begin position="18"/>
        <end position="39"/>
    </location>
</feature>
<evidence type="ECO:0000313" key="7">
    <source>
        <dbReference type="EMBL" id="CAB5003126.1"/>
    </source>
</evidence>
<organism evidence="7">
    <name type="scientific">freshwater metagenome</name>
    <dbReference type="NCBI Taxonomy" id="449393"/>
    <lineage>
        <taxon>unclassified sequences</taxon>
        <taxon>metagenomes</taxon>
        <taxon>ecological metagenomes</taxon>
    </lineage>
</organism>
<feature type="compositionally biased region" description="Low complexity" evidence="3">
    <location>
        <begin position="49"/>
        <end position="66"/>
    </location>
</feature>
<name>A0A6J7PCJ1_9ZZZZ</name>
<dbReference type="Pfam" id="PF03717">
    <property type="entry name" value="PBP_dimer"/>
    <property type="match status" value="1"/>
</dbReference>
<dbReference type="EMBL" id="CAFBPC010000073">
    <property type="protein sequence ID" value="CAB5003126.1"/>
    <property type="molecule type" value="Genomic_DNA"/>
</dbReference>
<dbReference type="PANTHER" id="PTHR30627:SF1">
    <property type="entry name" value="PEPTIDOGLYCAN D,D-TRANSPEPTIDASE FTSI"/>
    <property type="match status" value="1"/>
</dbReference>
<feature type="region of interest" description="Disordered" evidence="3">
    <location>
        <begin position="1"/>
        <end position="75"/>
    </location>
</feature>
<feature type="domain" description="Penicillin-binding protein dimerisation" evidence="6">
    <location>
        <begin position="161"/>
        <end position="309"/>
    </location>
</feature>
<dbReference type="InterPro" id="IPR001460">
    <property type="entry name" value="PCN-bd_Tpept"/>
</dbReference>
<evidence type="ECO:0000256" key="4">
    <source>
        <dbReference type="SAM" id="Phobius"/>
    </source>
</evidence>
<evidence type="ECO:0000256" key="2">
    <source>
        <dbReference type="ARBA" id="ARBA00023136"/>
    </source>
</evidence>
<evidence type="ECO:0000259" key="5">
    <source>
        <dbReference type="Pfam" id="PF00905"/>
    </source>
</evidence>
<keyword evidence="4" id="KW-1133">Transmembrane helix</keyword>
<feature type="transmembrane region" description="Helical" evidence="4">
    <location>
        <begin position="118"/>
        <end position="138"/>
    </location>
</feature>